<evidence type="ECO:0000256" key="1">
    <source>
        <dbReference type="SAM" id="MobiDB-lite"/>
    </source>
</evidence>
<evidence type="ECO:0000313" key="3">
    <source>
        <dbReference type="Proteomes" id="UP000024376"/>
    </source>
</evidence>
<accession>A0A024SHX6</accession>
<feature type="region of interest" description="Disordered" evidence="1">
    <location>
        <begin position="17"/>
        <end position="43"/>
    </location>
</feature>
<dbReference type="KEGG" id="trr:M419DRAFT_6220"/>
<name>A0A024SHX6_HYPJR</name>
<protein>
    <submittedName>
        <fullName evidence="2">Uncharacterized protein</fullName>
    </submittedName>
</protein>
<sequence length="71" mass="7865">MAERFFGNRTSFQCDFTGSSPNSGFVDSDPKKTKKDGSAKGNWGRACEEDVDKDFLLLSTLTDGLKSLPRR</sequence>
<evidence type="ECO:0000313" key="2">
    <source>
        <dbReference type="EMBL" id="ETS04356.1"/>
    </source>
</evidence>
<dbReference type="HOGENOM" id="CLU_2741866_0_0_1"/>
<dbReference type="AlphaFoldDB" id="A0A024SHX6"/>
<reference evidence="3" key="1">
    <citation type="journal article" date="2013" name="Ind. Biotechnol.">
        <title>Comparative genomics analysis of Trichoderma reesei strains.</title>
        <authorList>
            <person name="Koike H."/>
            <person name="Aerts A."/>
            <person name="LaButti K."/>
            <person name="Grigoriev I.V."/>
            <person name="Baker S.E."/>
        </authorList>
    </citation>
    <scope>NUCLEOTIDE SEQUENCE [LARGE SCALE GENOMIC DNA]</scope>
    <source>
        <strain evidence="3">ATCC 56765 / BCRC 32924 / NRRL 11460 / Rut C-30</strain>
    </source>
</reference>
<feature type="compositionally biased region" description="Basic and acidic residues" evidence="1">
    <location>
        <begin position="28"/>
        <end position="38"/>
    </location>
</feature>
<gene>
    <name evidence="2" type="ORF">M419DRAFT_6220</name>
</gene>
<dbReference type="Proteomes" id="UP000024376">
    <property type="component" value="Unassembled WGS sequence"/>
</dbReference>
<dbReference type="EMBL" id="KI911141">
    <property type="protein sequence ID" value="ETS04356.1"/>
    <property type="molecule type" value="Genomic_DNA"/>
</dbReference>
<proteinExistence type="predicted"/>
<organism evidence="2 3">
    <name type="scientific">Hypocrea jecorina (strain ATCC 56765 / BCRC 32924 / NRRL 11460 / Rut C-30)</name>
    <name type="common">Trichoderma reesei</name>
    <dbReference type="NCBI Taxonomy" id="1344414"/>
    <lineage>
        <taxon>Eukaryota</taxon>
        <taxon>Fungi</taxon>
        <taxon>Dikarya</taxon>
        <taxon>Ascomycota</taxon>
        <taxon>Pezizomycotina</taxon>
        <taxon>Sordariomycetes</taxon>
        <taxon>Hypocreomycetidae</taxon>
        <taxon>Hypocreales</taxon>
        <taxon>Hypocreaceae</taxon>
        <taxon>Trichoderma</taxon>
    </lineage>
</organism>